<dbReference type="GO" id="GO:0006508">
    <property type="term" value="P:proteolysis"/>
    <property type="evidence" value="ECO:0007669"/>
    <property type="project" value="InterPro"/>
</dbReference>
<proteinExistence type="predicted"/>
<dbReference type="Gene3D" id="2.40.10.120">
    <property type="match status" value="1"/>
</dbReference>
<dbReference type="PRINTS" id="PR00834">
    <property type="entry name" value="PROTEASES2C"/>
</dbReference>
<keyword evidence="3" id="KW-1133">Transmembrane helix</keyword>
<evidence type="ECO:0000256" key="2">
    <source>
        <dbReference type="SAM" id="Coils"/>
    </source>
</evidence>
<dbReference type="InterPro" id="IPR001940">
    <property type="entry name" value="Peptidase_S1C"/>
</dbReference>
<keyword evidence="5" id="KW-1185">Reference proteome</keyword>
<comment type="caution">
    <text evidence="4">The sequence shown here is derived from an EMBL/GenBank/DDBJ whole genome shotgun (WGS) entry which is preliminary data.</text>
</comment>
<keyword evidence="1" id="KW-0720">Serine protease</keyword>
<dbReference type="eggNOG" id="COG0265">
    <property type="taxonomic scope" value="Bacteria"/>
</dbReference>
<dbReference type="InterPro" id="IPR009003">
    <property type="entry name" value="Peptidase_S1_PA"/>
</dbReference>
<dbReference type="PANTHER" id="PTHR43019:SF23">
    <property type="entry name" value="PROTEASE DO-LIKE 5, CHLOROPLASTIC"/>
    <property type="match status" value="1"/>
</dbReference>
<organism evidence="4 5">
    <name type="scientific">Gracilibacillus halophilus YIM-C55.5</name>
    <dbReference type="NCBI Taxonomy" id="1308866"/>
    <lineage>
        <taxon>Bacteria</taxon>
        <taxon>Bacillati</taxon>
        <taxon>Bacillota</taxon>
        <taxon>Bacilli</taxon>
        <taxon>Bacillales</taxon>
        <taxon>Bacillaceae</taxon>
        <taxon>Gracilibacillus</taxon>
    </lineage>
</organism>
<keyword evidence="1" id="KW-0378">Hydrolase</keyword>
<sequence length="280" mass="31705">MRENEREDNDIIDDDLYEDLEHEEMYELVQEERRKLQEKQQEQNDNTSKKRLGPRWLIWGIAIAMFIQVIAIIPQTFSIPAINFLKTSASLMQDSDVQTYREGVVVVSGDNNKGTGFAISEDGYIMTNHHVVEDQMRISVAFQEKGQFQAEIMDTWPAVDLALLKVDGENLPYLPISDAKASAVKTKEDVLFIGNPLAFTDIANQGDLIGMTTLDDWERSVYMLDAPVYRGNSGSPVIDENGQVIAVIFATIHKEEHGRVGLAVPIEAFRKKIDSQSYYE</sequence>
<dbReference type="GO" id="GO:0004252">
    <property type="term" value="F:serine-type endopeptidase activity"/>
    <property type="evidence" value="ECO:0007669"/>
    <property type="project" value="InterPro"/>
</dbReference>
<dbReference type="PANTHER" id="PTHR43019">
    <property type="entry name" value="SERINE ENDOPROTEASE DEGS"/>
    <property type="match status" value="1"/>
</dbReference>
<name>N4WSY1_9BACI</name>
<dbReference type="RefSeq" id="WP_003471498.1">
    <property type="nucleotide sequence ID" value="NZ_APML01000053.1"/>
</dbReference>
<feature type="coiled-coil region" evidence="2">
    <location>
        <begin position="22"/>
        <end position="49"/>
    </location>
</feature>
<dbReference type="AlphaFoldDB" id="N4WSY1"/>
<keyword evidence="2" id="KW-0175">Coiled coil</keyword>
<keyword evidence="3" id="KW-0472">Membrane</keyword>
<dbReference type="OrthoDB" id="9766361at2"/>
<dbReference type="Proteomes" id="UP000012283">
    <property type="component" value="Unassembled WGS sequence"/>
</dbReference>
<dbReference type="SUPFAM" id="SSF50494">
    <property type="entry name" value="Trypsin-like serine proteases"/>
    <property type="match status" value="1"/>
</dbReference>
<evidence type="ECO:0000313" key="5">
    <source>
        <dbReference type="Proteomes" id="UP000012283"/>
    </source>
</evidence>
<dbReference type="STRING" id="1308866.J416_11687"/>
<keyword evidence="3" id="KW-0812">Transmembrane</keyword>
<evidence type="ECO:0000256" key="1">
    <source>
        <dbReference type="ARBA" id="ARBA00022825"/>
    </source>
</evidence>
<protein>
    <submittedName>
        <fullName evidence="4">S7 family peptidase</fullName>
    </submittedName>
</protein>
<dbReference type="Pfam" id="PF13365">
    <property type="entry name" value="Trypsin_2"/>
    <property type="match status" value="1"/>
</dbReference>
<gene>
    <name evidence="4" type="ORF">J416_11687</name>
</gene>
<evidence type="ECO:0000256" key="3">
    <source>
        <dbReference type="SAM" id="Phobius"/>
    </source>
</evidence>
<accession>N4WSY1</accession>
<dbReference type="PATRIC" id="fig|1308866.3.peg.2361"/>
<reference evidence="4 5" key="1">
    <citation type="submission" date="2013-03" db="EMBL/GenBank/DDBJ databases">
        <title>Draft genome sequence of Gracibacillus halophilus YIM-C55.5, a moderately halophilic and thermophilic organism from the Xiaochaidamu salt lake.</title>
        <authorList>
            <person name="Sugumar T."/>
            <person name="Polireddy D.R."/>
            <person name="Antony A."/>
            <person name="Madhava Y.R."/>
            <person name="Sivakumar N."/>
        </authorList>
    </citation>
    <scope>NUCLEOTIDE SEQUENCE [LARGE SCALE GENOMIC DNA]</scope>
    <source>
        <strain evidence="4 5">YIM-C55.5</strain>
    </source>
</reference>
<evidence type="ECO:0000313" key="4">
    <source>
        <dbReference type="EMBL" id="ENH96276.1"/>
    </source>
</evidence>
<dbReference type="EMBL" id="APML01000053">
    <property type="protein sequence ID" value="ENH96276.1"/>
    <property type="molecule type" value="Genomic_DNA"/>
</dbReference>
<feature type="transmembrane region" description="Helical" evidence="3">
    <location>
        <begin position="56"/>
        <end position="77"/>
    </location>
</feature>
<keyword evidence="1" id="KW-0645">Protease</keyword>